<sequence>MVQFTRSFFSLCLIAASFAAPAKRTVTQVEADIASISTQVNVLSNAIQGLPASGLVGALAISTAVELLDTLLNIGTSDIKATGPLDEAGATTISNSVQTIGSDIINAMIILTSEEFSITEPFRRQVAHQLFLDLTKLENSIDEFYTTLVWARYPLSPGEILYSIHNAIEAAIAAFS</sequence>
<dbReference type="Gene3D" id="1.20.1370.10">
    <property type="entry name" value="Hemocyanin, N-terminal domain"/>
    <property type="match status" value="1"/>
</dbReference>
<dbReference type="Proteomes" id="UP000623467">
    <property type="component" value="Unassembled WGS sequence"/>
</dbReference>
<keyword evidence="3" id="KW-1185">Reference proteome</keyword>
<name>A0A8H6XZW6_9AGAR</name>
<reference evidence="2" key="1">
    <citation type="submission" date="2020-05" db="EMBL/GenBank/DDBJ databases">
        <title>Mycena genomes resolve the evolution of fungal bioluminescence.</title>
        <authorList>
            <person name="Tsai I.J."/>
        </authorList>
    </citation>
    <scope>NUCLEOTIDE SEQUENCE</scope>
    <source>
        <strain evidence="2">160909Yilan</strain>
    </source>
</reference>
<feature type="signal peptide" evidence="1">
    <location>
        <begin position="1"/>
        <end position="19"/>
    </location>
</feature>
<feature type="chain" id="PRO_5034260802" evidence="1">
    <location>
        <begin position="20"/>
        <end position="176"/>
    </location>
</feature>
<dbReference type="InterPro" id="IPR021054">
    <property type="entry name" value="Cell_wall_mannoprotein_1"/>
</dbReference>
<evidence type="ECO:0000313" key="2">
    <source>
        <dbReference type="EMBL" id="KAF7349327.1"/>
    </source>
</evidence>
<comment type="caution">
    <text evidence="2">The sequence shown here is derived from an EMBL/GenBank/DDBJ whole genome shotgun (WGS) entry which is preliminary data.</text>
</comment>
<dbReference type="InterPro" id="IPR036697">
    <property type="entry name" value="Hemocyanin_N_sf"/>
</dbReference>
<dbReference type="SUPFAM" id="SSF48050">
    <property type="entry name" value="Hemocyanin, N-terminal domain"/>
    <property type="match status" value="1"/>
</dbReference>
<dbReference type="OrthoDB" id="3485059at2759"/>
<organism evidence="2 3">
    <name type="scientific">Mycena sanguinolenta</name>
    <dbReference type="NCBI Taxonomy" id="230812"/>
    <lineage>
        <taxon>Eukaryota</taxon>
        <taxon>Fungi</taxon>
        <taxon>Dikarya</taxon>
        <taxon>Basidiomycota</taxon>
        <taxon>Agaricomycotina</taxon>
        <taxon>Agaricomycetes</taxon>
        <taxon>Agaricomycetidae</taxon>
        <taxon>Agaricales</taxon>
        <taxon>Marasmiineae</taxon>
        <taxon>Mycenaceae</taxon>
        <taxon>Mycena</taxon>
    </lineage>
</organism>
<evidence type="ECO:0000313" key="3">
    <source>
        <dbReference type="Proteomes" id="UP000623467"/>
    </source>
</evidence>
<accession>A0A8H6XZW6</accession>
<keyword evidence="1" id="KW-0732">Signal</keyword>
<dbReference type="AlphaFoldDB" id="A0A8H6XZW6"/>
<proteinExistence type="predicted"/>
<dbReference type="EMBL" id="JACAZH010000016">
    <property type="protein sequence ID" value="KAF7349327.1"/>
    <property type="molecule type" value="Genomic_DNA"/>
</dbReference>
<evidence type="ECO:0000256" key="1">
    <source>
        <dbReference type="SAM" id="SignalP"/>
    </source>
</evidence>
<protein>
    <submittedName>
        <fullName evidence="2">Hydrophobic surface binding protein</fullName>
    </submittedName>
</protein>
<dbReference type="Pfam" id="PF12296">
    <property type="entry name" value="HsbA"/>
    <property type="match status" value="1"/>
</dbReference>
<gene>
    <name evidence="2" type="ORF">MSAN_01722300</name>
</gene>